<dbReference type="Pfam" id="PF21686">
    <property type="entry name" value="LigD_Prim-Pol"/>
    <property type="match status" value="1"/>
</dbReference>
<evidence type="ECO:0000313" key="4">
    <source>
        <dbReference type="Proteomes" id="UP000318416"/>
    </source>
</evidence>
<dbReference type="RefSeq" id="WP_246192538.1">
    <property type="nucleotide sequence ID" value="NZ_BAAABR010000002.1"/>
</dbReference>
<dbReference type="NCBIfam" id="TIGR02778">
    <property type="entry name" value="ligD_pol"/>
    <property type="match status" value="1"/>
</dbReference>
<sequence>MPSLSDPTETVTEIEGRRLKLTHLDKVLYPETGWPKAAAVHYYAQVAPLLLPHLAGRPASFLRFPEGVEGERFWAKRVPPGAPDWVTALDVTHKEETIRHVVVADLPTLLWAANLGALELHVPQWQHDPAEHDRLIIDLDPGPGATVVDCCAVALLARKELQADGLTAWPKTSGVKGLHLLVPIRPAPEHEATAYARRLAGRLRAANPALIVDRMDKSLRAGRVFVDWSQNNSAKTTVAPYSLRAGPRPTVSAPVTWTAVRSCRRPEELVLTPEQVAARTRDPMADLTDPRKHGALPH</sequence>
<dbReference type="Proteomes" id="UP000318416">
    <property type="component" value="Unassembled WGS sequence"/>
</dbReference>
<dbReference type="CDD" id="cd04861">
    <property type="entry name" value="LigD_Pol_like"/>
    <property type="match status" value="1"/>
</dbReference>
<dbReference type="PANTHER" id="PTHR42705">
    <property type="entry name" value="BIFUNCTIONAL NON-HOMOLOGOUS END JOINING PROTEIN LIGD"/>
    <property type="match status" value="1"/>
</dbReference>
<dbReference type="Gene3D" id="3.90.920.10">
    <property type="entry name" value="DNA primase, PRIM domain"/>
    <property type="match status" value="1"/>
</dbReference>
<dbReference type="InterPro" id="IPR052171">
    <property type="entry name" value="NHEJ_LigD"/>
</dbReference>
<gene>
    <name evidence="3" type="ORF">FB465_1270</name>
</gene>
<protein>
    <submittedName>
        <fullName evidence="3">Bifunctional non-homologous end joining protein LigD</fullName>
    </submittedName>
</protein>
<evidence type="ECO:0000259" key="2">
    <source>
        <dbReference type="Pfam" id="PF21686"/>
    </source>
</evidence>
<accession>A0A561EL47</accession>
<evidence type="ECO:0000313" key="3">
    <source>
        <dbReference type="EMBL" id="TWE16292.1"/>
    </source>
</evidence>
<name>A0A561EL47_9ACTN</name>
<reference evidence="3 4" key="1">
    <citation type="submission" date="2019-06" db="EMBL/GenBank/DDBJ databases">
        <title>Sequencing the genomes of 1000 actinobacteria strains.</title>
        <authorList>
            <person name="Klenk H.-P."/>
        </authorList>
    </citation>
    <scope>NUCLEOTIDE SEQUENCE [LARGE SCALE GENOMIC DNA]</scope>
    <source>
        <strain evidence="3 4">DSM 41649</strain>
    </source>
</reference>
<proteinExistence type="predicted"/>
<feature type="compositionally biased region" description="Basic and acidic residues" evidence="1">
    <location>
        <begin position="279"/>
        <end position="292"/>
    </location>
</feature>
<feature type="domain" description="DNA ligase D polymerase" evidence="2">
    <location>
        <begin position="36"/>
        <end position="279"/>
    </location>
</feature>
<dbReference type="AlphaFoldDB" id="A0A561EL47"/>
<feature type="region of interest" description="Disordered" evidence="1">
    <location>
        <begin position="277"/>
        <end position="298"/>
    </location>
</feature>
<dbReference type="PANTHER" id="PTHR42705:SF2">
    <property type="entry name" value="BIFUNCTIONAL NON-HOMOLOGOUS END JOINING PROTEIN LIGD"/>
    <property type="match status" value="1"/>
</dbReference>
<dbReference type="EMBL" id="VIVR01000001">
    <property type="protein sequence ID" value="TWE16292.1"/>
    <property type="molecule type" value="Genomic_DNA"/>
</dbReference>
<comment type="caution">
    <text evidence="3">The sequence shown here is derived from an EMBL/GenBank/DDBJ whole genome shotgun (WGS) entry which is preliminary data.</text>
</comment>
<keyword evidence="4" id="KW-1185">Reference proteome</keyword>
<dbReference type="InterPro" id="IPR014145">
    <property type="entry name" value="LigD_pol_dom"/>
</dbReference>
<evidence type="ECO:0000256" key="1">
    <source>
        <dbReference type="SAM" id="MobiDB-lite"/>
    </source>
</evidence>
<organism evidence="3 4">
    <name type="scientific">Kitasatospora atroaurantiaca</name>
    <dbReference type="NCBI Taxonomy" id="285545"/>
    <lineage>
        <taxon>Bacteria</taxon>
        <taxon>Bacillati</taxon>
        <taxon>Actinomycetota</taxon>
        <taxon>Actinomycetes</taxon>
        <taxon>Kitasatosporales</taxon>
        <taxon>Streptomycetaceae</taxon>
        <taxon>Kitasatospora</taxon>
    </lineage>
</organism>